<reference evidence="8" key="1">
    <citation type="submission" date="2015-08" db="EMBL/GenBank/DDBJ databases">
        <authorList>
            <person name="Babu N.S."/>
            <person name="Beckwith C.J."/>
            <person name="Beseler K.G."/>
            <person name="Brison A."/>
            <person name="Carone J.V."/>
            <person name="Caskin T.P."/>
            <person name="Diamond M."/>
            <person name="Durham M.E."/>
            <person name="Foxe J.M."/>
            <person name="Go M."/>
            <person name="Henderson B.A."/>
            <person name="Jones I.B."/>
            <person name="McGettigan J.A."/>
            <person name="Micheletti S.J."/>
            <person name="Nasrallah M.E."/>
            <person name="Ortiz D."/>
            <person name="Piller C.R."/>
            <person name="Privatt S.R."/>
            <person name="Schneider S.L."/>
            <person name="Sharp S."/>
            <person name="Smith T.C."/>
            <person name="Stanton J.D."/>
            <person name="Ullery H.E."/>
            <person name="Wilson R.J."/>
            <person name="Serrano M.G."/>
            <person name="Buck G."/>
            <person name="Lee V."/>
            <person name="Wang Y."/>
            <person name="Carvalho R."/>
            <person name="Voegtly L."/>
            <person name="Shi R."/>
            <person name="Duckworth R."/>
            <person name="Johnson A."/>
            <person name="Loviza R."/>
            <person name="Walstead R."/>
            <person name="Shah Z."/>
            <person name="Kiflezghi M."/>
            <person name="Wade K."/>
            <person name="Ball S.L."/>
            <person name="Bradley K.W."/>
            <person name="Asai D.J."/>
            <person name="Bowman C.A."/>
            <person name="Russell D.A."/>
            <person name="Pope W.H."/>
            <person name="Jacobs-Sera D."/>
            <person name="Hendrix R.W."/>
            <person name="Hatfull G.F."/>
        </authorList>
    </citation>
    <scope>NUCLEOTIDE SEQUENCE</scope>
</reference>
<evidence type="ECO:0000256" key="1">
    <source>
        <dbReference type="ARBA" id="ARBA00022670"/>
    </source>
</evidence>
<dbReference type="Pfam" id="PF00082">
    <property type="entry name" value="Peptidase_S8"/>
    <property type="match status" value="1"/>
</dbReference>
<accession>A0A2P2CDJ0</accession>
<dbReference type="PRINTS" id="PR00723">
    <property type="entry name" value="SUBTILISIN"/>
</dbReference>
<dbReference type="PROSITE" id="PS51892">
    <property type="entry name" value="SUBTILASE"/>
    <property type="match status" value="1"/>
</dbReference>
<dbReference type="InterPro" id="IPR023828">
    <property type="entry name" value="Peptidase_S8_Ser-AS"/>
</dbReference>
<dbReference type="PANTHER" id="PTHR10795">
    <property type="entry name" value="PROPROTEIN CONVERTASE SUBTILISIN/KEXIN"/>
    <property type="match status" value="1"/>
</dbReference>
<dbReference type="InterPro" id="IPR015500">
    <property type="entry name" value="Peptidase_S8_subtilisin-rel"/>
</dbReference>
<evidence type="ECO:0000256" key="3">
    <source>
        <dbReference type="ARBA" id="ARBA00022825"/>
    </source>
</evidence>
<evidence type="ECO:0000256" key="2">
    <source>
        <dbReference type="ARBA" id="ARBA00022801"/>
    </source>
</evidence>
<dbReference type="InterPro" id="IPR045051">
    <property type="entry name" value="SBT"/>
</dbReference>
<dbReference type="InterPro" id="IPR036852">
    <property type="entry name" value="Peptidase_S8/S53_dom_sf"/>
</dbReference>
<feature type="region of interest" description="Disordered" evidence="4">
    <location>
        <begin position="38"/>
        <end position="69"/>
    </location>
</feature>
<evidence type="ECO:0000313" key="8">
    <source>
        <dbReference type="EMBL" id="CUR60027.1"/>
    </source>
</evidence>
<evidence type="ECO:0000259" key="5">
    <source>
        <dbReference type="Pfam" id="PF00082"/>
    </source>
</evidence>
<dbReference type="InterPro" id="IPR003137">
    <property type="entry name" value="PA_domain"/>
</dbReference>
<dbReference type="GO" id="GO:0004252">
    <property type="term" value="F:serine-type endopeptidase activity"/>
    <property type="evidence" value="ECO:0007669"/>
    <property type="project" value="InterPro"/>
</dbReference>
<keyword evidence="3" id="KW-0720">Serine protease</keyword>
<dbReference type="EMBL" id="CZKA01000067">
    <property type="protein sequence ID" value="CUR60027.1"/>
    <property type="molecule type" value="Genomic_DNA"/>
</dbReference>
<dbReference type="InterPro" id="IPR034197">
    <property type="entry name" value="Peptidases_S8_3"/>
</dbReference>
<sequence length="1104" mass="111977">MRVKQSRQSATRLGAAVSAVALAVAGLGALGGPASADDTGGLSLSTSQPTKASTVTADKAPSSSLARTPASLKKLTSAKPIPVMIKYDYDAVASYAGALSGYAATSPSVTERSLSAKSGAKSRYLDFLRTRESKITSRVQAAVPSAKVTGSYKIVYGGVAATIPGNSVNELLAVPGVVAVQRDSLNQLLTDSSTTFVNADAAYRTLRTTRNAGKGILYGNLDSGVWPEHPSFADQGNLPAYTGPALPCDFGEDPTTLANDPFVCNNKLVGGASFMEVYDSQNGTDYDYQGTARDPEGHGSHTASTSAGNVVNDVHTIGPVLARINGMAPGAQIMEYRVCGPAGCYGSDSAAAVQQAILDGVKVINFSISGGTSPMTDPVELAFLDAYNAGVFVAASAGNDGPGAGTANHLSPWVTTVAASTQTREFASDLTLTADDASTFQVSGASVTAGAGPLPIAVAADAGDRYCLDDTPAAGLYAGKIVVCERGGGGLGRVSKGFNVLQGGAVGMILYNPVQADVETDNHWLPTVHVADGTDLLAYIGSHTGITASFTAGAARDGKGDVMAAFSSRGPAGAFVKPDITAPGVQILAAMTPTPESIVNGPPGQYYQAIAGTSMSSPHVAGAAILVAAVHPNWTPGQIKSALMTQSVTKVVKEDEVTPADAFDMGAGRLNVGAANKAPLTISETAANFALLTGDPLHAVDLNIPSINAPVMPGRLTTVRTVKNVSGKRITVNASAADDGNTSITFSPRSRTLAPGASGSFSITINSTAPEGEQQFATVYFKTGATGQLHLPVAFVPGQGVVGLEQGCDATSIPLNSTTTCTVTATNTGFEEQEVDLTTSVNSNLRIVGANGATVSGGRASTSATLSAAEQGVPSVGPGLAPAGYLPLELFGIAPDPIGDEEIINYNVPGFNYNGITYDTIGVDSNGYAVVGGGSSADNNCCNLPGGPSPAPPNNVLAPFWSDLDGSAAEGIRAGVLTDGVSSWLIIEWEVNVFGTADTRSFQTWIGVNGTQDISFTYSAAQASPGGQPFLVGAENASGDGDMEAVLPTGDDLVVTSSDPTPGGSVSYTVTVRGIKKGAGNVHTDMDATGVSGTTTANTPVIVQ</sequence>
<dbReference type="CDD" id="cd02120">
    <property type="entry name" value="PA_subtilisin_like"/>
    <property type="match status" value="1"/>
</dbReference>
<keyword evidence="1 8" id="KW-0645">Protease</keyword>
<evidence type="ECO:0000259" key="6">
    <source>
        <dbReference type="Pfam" id="PF02225"/>
    </source>
</evidence>
<proteinExistence type="predicted"/>
<dbReference type="PROSITE" id="PS00138">
    <property type="entry name" value="SUBTILASE_SER"/>
    <property type="match status" value="1"/>
</dbReference>
<dbReference type="CDD" id="cd04852">
    <property type="entry name" value="Peptidases_S8_3"/>
    <property type="match status" value="1"/>
</dbReference>
<feature type="domain" description="PA" evidence="6">
    <location>
        <begin position="467"/>
        <end position="531"/>
    </location>
</feature>
<dbReference type="Pfam" id="PF17766">
    <property type="entry name" value="fn3_6"/>
    <property type="match status" value="1"/>
</dbReference>
<dbReference type="SUPFAM" id="SSF52743">
    <property type="entry name" value="Subtilisin-like"/>
    <property type="match status" value="1"/>
</dbReference>
<organism evidence="8">
    <name type="scientific">metagenome</name>
    <dbReference type="NCBI Taxonomy" id="256318"/>
    <lineage>
        <taxon>unclassified sequences</taxon>
        <taxon>metagenomes</taxon>
    </lineage>
</organism>
<name>A0A2P2CDJ0_9ZZZZ</name>
<dbReference type="Gene3D" id="2.60.40.2310">
    <property type="match status" value="1"/>
</dbReference>
<feature type="domain" description="Subtilisin-like protease fibronectin type-III" evidence="7">
    <location>
        <begin position="701"/>
        <end position="786"/>
    </location>
</feature>
<dbReference type="GO" id="GO:0006508">
    <property type="term" value="P:proteolysis"/>
    <property type="evidence" value="ECO:0007669"/>
    <property type="project" value="UniProtKB-KW"/>
</dbReference>
<gene>
    <name evidence="8" type="ORF">NOCA270042</name>
</gene>
<dbReference type="Gene3D" id="3.40.50.200">
    <property type="entry name" value="Peptidase S8/S53 domain"/>
    <property type="match status" value="1"/>
</dbReference>
<dbReference type="AlphaFoldDB" id="A0A2P2CDJ0"/>
<protein>
    <submittedName>
        <fullName evidence="8">Serine protease, subtilase family protein</fullName>
    </submittedName>
</protein>
<feature type="domain" description="Peptidase S8/S53" evidence="5">
    <location>
        <begin position="213"/>
        <end position="652"/>
    </location>
</feature>
<dbReference type="InterPro" id="IPR041469">
    <property type="entry name" value="Subtilisin-like_FN3"/>
</dbReference>
<dbReference type="Gene3D" id="3.50.30.30">
    <property type="match status" value="1"/>
</dbReference>
<dbReference type="InterPro" id="IPR000209">
    <property type="entry name" value="Peptidase_S8/S53_dom"/>
</dbReference>
<evidence type="ECO:0000259" key="7">
    <source>
        <dbReference type="Pfam" id="PF17766"/>
    </source>
</evidence>
<dbReference type="Pfam" id="PF02225">
    <property type="entry name" value="PA"/>
    <property type="match status" value="1"/>
</dbReference>
<feature type="compositionally biased region" description="Polar residues" evidence="4">
    <location>
        <begin position="42"/>
        <end position="66"/>
    </location>
</feature>
<evidence type="ECO:0000256" key="4">
    <source>
        <dbReference type="SAM" id="MobiDB-lite"/>
    </source>
</evidence>
<keyword evidence="2" id="KW-0378">Hydrolase</keyword>